<dbReference type="Proteomes" id="UP000527143">
    <property type="component" value="Unassembled WGS sequence"/>
</dbReference>
<evidence type="ECO:0000313" key="3">
    <source>
        <dbReference type="Proteomes" id="UP000527143"/>
    </source>
</evidence>
<evidence type="ECO:0000259" key="1">
    <source>
        <dbReference type="Pfam" id="PF07238"/>
    </source>
</evidence>
<dbReference type="SUPFAM" id="SSF141371">
    <property type="entry name" value="PilZ domain-like"/>
    <property type="match status" value="1"/>
</dbReference>
<protein>
    <recommendedName>
        <fullName evidence="1">PilZ domain-containing protein</fullName>
    </recommendedName>
</protein>
<evidence type="ECO:0000313" key="2">
    <source>
        <dbReference type="EMBL" id="MBB5709783.1"/>
    </source>
</evidence>
<gene>
    <name evidence="2" type="ORF">FHT02_001005</name>
</gene>
<dbReference type="GO" id="GO:0035438">
    <property type="term" value="F:cyclic-di-GMP binding"/>
    <property type="evidence" value="ECO:0007669"/>
    <property type="project" value="InterPro"/>
</dbReference>
<comment type="caution">
    <text evidence="2">The sequence shown here is derived from an EMBL/GenBank/DDBJ whole genome shotgun (WGS) entry which is preliminary data.</text>
</comment>
<dbReference type="InterPro" id="IPR009875">
    <property type="entry name" value="PilZ_domain"/>
</dbReference>
<accession>A0A840YPV8</accession>
<reference evidence="2 3" key="1">
    <citation type="submission" date="2020-08" db="EMBL/GenBank/DDBJ databases">
        <title>Genomic Encyclopedia of Type Strains, Phase IV (KMG-IV): sequencing the most valuable type-strain genomes for metagenomic binning, comparative biology and taxonomic classification.</title>
        <authorList>
            <person name="Goeker M."/>
        </authorList>
    </citation>
    <scope>NUCLEOTIDE SEQUENCE [LARGE SCALE GENOMIC DNA]</scope>
    <source>
        <strain evidence="2 3">DSM 26736</strain>
    </source>
</reference>
<dbReference type="AlphaFoldDB" id="A0A840YPV8"/>
<feature type="domain" description="PilZ" evidence="1">
    <location>
        <begin position="12"/>
        <end position="88"/>
    </location>
</feature>
<sequence length="221" mass="23648">MPTTPAAPGQVARAPRKNLMLAATIQAGTLQATVRIRNLSQSGAMLDGVALPNIGTKLVLRRAVIEMPATVVWQAGGRCGIQFEATSISVDEWVAGLLTPSFNGYKGQQRVDAIQHAVRSGAALPAEPEAATPAGPDRDVLDARVAEEILYVQRLLDSLGENLVEDPILLQRHARALQNLDRASQVLEQIGAVLKAPDRVSAASQVKMEDLRSRLLRPTQG</sequence>
<organism evidence="2 3">
    <name type="scientific">Sphingomonas xinjiangensis</name>
    <dbReference type="NCBI Taxonomy" id="643568"/>
    <lineage>
        <taxon>Bacteria</taxon>
        <taxon>Pseudomonadati</taxon>
        <taxon>Pseudomonadota</taxon>
        <taxon>Alphaproteobacteria</taxon>
        <taxon>Sphingomonadales</taxon>
        <taxon>Sphingomonadaceae</taxon>
        <taxon>Sphingomonas</taxon>
    </lineage>
</organism>
<proteinExistence type="predicted"/>
<dbReference type="RefSeq" id="WP_184085010.1">
    <property type="nucleotide sequence ID" value="NZ_JACIJF010000002.1"/>
</dbReference>
<name>A0A840YPV8_9SPHN</name>
<dbReference type="Pfam" id="PF07238">
    <property type="entry name" value="PilZ"/>
    <property type="match status" value="1"/>
</dbReference>
<keyword evidence="3" id="KW-1185">Reference proteome</keyword>
<dbReference type="EMBL" id="JACIJF010000002">
    <property type="protein sequence ID" value="MBB5709783.1"/>
    <property type="molecule type" value="Genomic_DNA"/>
</dbReference>